<name>A0A6G1J2N9_9PLEO</name>
<dbReference type="OrthoDB" id="5336600at2759"/>
<evidence type="ECO:0000313" key="4">
    <source>
        <dbReference type="Proteomes" id="UP000799291"/>
    </source>
</evidence>
<organism evidence="3 4">
    <name type="scientific">Lentithecium fluviatile CBS 122367</name>
    <dbReference type="NCBI Taxonomy" id="1168545"/>
    <lineage>
        <taxon>Eukaryota</taxon>
        <taxon>Fungi</taxon>
        <taxon>Dikarya</taxon>
        <taxon>Ascomycota</taxon>
        <taxon>Pezizomycotina</taxon>
        <taxon>Dothideomycetes</taxon>
        <taxon>Pleosporomycetidae</taxon>
        <taxon>Pleosporales</taxon>
        <taxon>Massarineae</taxon>
        <taxon>Lentitheciaceae</taxon>
        <taxon>Lentithecium</taxon>
    </lineage>
</organism>
<evidence type="ECO:0000256" key="2">
    <source>
        <dbReference type="ARBA" id="ARBA00023002"/>
    </source>
</evidence>
<dbReference type="InterPro" id="IPR002347">
    <property type="entry name" value="SDR_fam"/>
</dbReference>
<dbReference type="GO" id="GO:0016491">
    <property type="term" value="F:oxidoreductase activity"/>
    <property type="evidence" value="ECO:0007669"/>
    <property type="project" value="UniProtKB-KW"/>
</dbReference>
<gene>
    <name evidence="3" type="ORF">K458DRAFT_337880</name>
</gene>
<dbReference type="Proteomes" id="UP000799291">
    <property type="component" value="Unassembled WGS sequence"/>
</dbReference>
<evidence type="ECO:0000313" key="3">
    <source>
        <dbReference type="EMBL" id="KAF2684786.1"/>
    </source>
</evidence>
<proteinExistence type="inferred from homology"/>
<accession>A0A6G1J2N9</accession>
<keyword evidence="4" id="KW-1185">Reference proteome</keyword>
<dbReference type="Pfam" id="PF13561">
    <property type="entry name" value="adh_short_C2"/>
    <property type="match status" value="1"/>
</dbReference>
<dbReference type="AlphaFoldDB" id="A0A6G1J2N9"/>
<protein>
    <submittedName>
        <fullName evidence="3">NAD(P)-binding protein</fullName>
    </submittedName>
</protein>
<dbReference type="InterPro" id="IPR036291">
    <property type="entry name" value="NAD(P)-bd_dom_sf"/>
</dbReference>
<sequence length="231" mass="24587">MSTRVALILGAGPNIGSQVASAFQARGYKVALASRSADAAQNTDSKVHVKVDLTQPETVGAVFEEVEERLGTPEVVIYNAAVVNVTSAENPLDPSKINVEVFSRNLAINTTSVFAAAQATITAFAKLPDSASKTFLYTGNGLIAKSSPRLVDLGVGKAASAHLIQVLAQTYRGKGWKFYYVDERQADGGFSMPVSGEAAAEFYPQLAEGKEQETWLQTFVKGKGYVDFSGK</sequence>
<dbReference type="PANTHER" id="PTHR43669">
    <property type="entry name" value="5-KETO-D-GLUCONATE 5-REDUCTASE"/>
    <property type="match status" value="1"/>
</dbReference>
<keyword evidence="2" id="KW-0560">Oxidoreductase</keyword>
<reference evidence="3" key="1">
    <citation type="journal article" date="2020" name="Stud. Mycol.">
        <title>101 Dothideomycetes genomes: a test case for predicting lifestyles and emergence of pathogens.</title>
        <authorList>
            <person name="Haridas S."/>
            <person name="Albert R."/>
            <person name="Binder M."/>
            <person name="Bloem J."/>
            <person name="Labutti K."/>
            <person name="Salamov A."/>
            <person name="Andreopoulos B."/>
            <person name="Baker S."/>
            <person name="Barry K."/>
            <person name="Bills G."/>
            <person name="Bluhm B."/>
            <person name="Cannon C."/>
            <person name="Castanera R."/>
            <person name="Culley D."/>
            <person name="Daum C."/>
            <person name="Ezra D."/>
            <person name="Gonzalez J."/>
            <person name="Henrissat B."/>
            <person name="Kuo A."/>
            <person name="Liang C."/>
            <person name="Lipzen A."/>
            <person name="Lutzoni F."/>
            <person name="Magnuson J."/>
            <person name="Mondo S."/>
            <person name="Nolan M."/>
            <person name="Ohm R."/>
            <person name="Pangilinan J."/>
            <person name="Park H.-J."/>
            <person name="Ramirez L."/>
            <person name="Alfaro M."/>
            <person name="Sun H."/>
            <person name="Tritt A."/>
            <person name="Yoshinaga Y."/>
            <person name="Zwiers L.-H."/>
            <person name="Turgeon B."/>
            <person name="Goodwin S."/>
            <person name="Spatafora J."/>
            <person name="Crous P."/>
            <person name="Grigoriev I."/>
        </authorList>
    </citation>
    <scope>NUCLEOTIDE SEQUENCE</scope>
    <source>
        <strain evidence="3">CBS 122367</strain>
    </source>
</reference>
<dbReference type="EMBL" id="MU005580">
    <property type="protein sequence ID" value="KAF2684786.1"/>
    <property type="molecule type" value="Genomic_DNA"/>
</dbReference>
<dbReference type="PANTHER" id="PTHR43669:SF4">
    <property type="entry name" value="SHORT-CHAIN DEHYDROGENASE"/>
    <property type="match status" value="1"/>
</dbReference>
<dbReference type="SUPFAM" id="SSF51735">
    <property type="entry name" value="NAD(P)-binding Rossmann-fold domains"/>
    <property type="match status" value="1"/>
</dbReference>
<comment type="similarity">
    <text evidence="1">Belongs to the short-chain dehydrogenases/reductases (SDR) family.</text>
</comment>
<evidence type="ECO:0000256" key="1">
    <source>
        <dbReference type="ARBA" id="ARBA00006484"/>
    </source>
</evidence>
<dbReference type="Gene3D" id="3.40.50.720">
    <property type="entry name" value="NAD(P)-binding Rossmann-like Domain"/>
    <property type="match status" value="1"/>
</dbReference>